<name>A0A2K1QNF9_9PEZI</name>
<dbReference type="InterPro" id="IPR015943">
    <property type="entry name" value="WD40/YVTN_repeat-like_dom_sf"/>
</dbReference>
<comment type="caution">
    <text evidence="2">The sequence shown here is derived from an EMBL/GenBank/DDBJ whole genome shotgun (WGS) entry which is preliminary data.</text>
</comment>
<keyword evidence="2" id="KW-0648">Protein biosynthesis</keyword>
<proteinExistence type="predicted"/>
<dbReference type="Gene3D" id="2.130.10.10">
    <property type="entry name" value="YVTN repeat-like/Quinoprotein amine dehydrogenase"/>
    <property type="match status" value="1"/>
</dbReference>
<dbReference type="Proteomes" id="UP000243797">
    <property type="component" value="Unassembled WGS sequence"/>
</dbReference>
<organism evidence="2 3">
    <name type="scientific">Sphaceloma murrayae</name>
    <dbReference type="NCBI Taxonomy" id="2082308"/>
    <lineage>
        <taxon>Eukaryota</taxon>
        <taxon>Fungi</taxon>
        <taxon>Dikarya</taxon>
        <taxon>Ascomycota</taxon>
        <taxon>Pezizomycotina</taxon>
        <taxon>Dothideomycetes</taxon>
        <taxon>Dothideomycetidae</taxon>
        <taxon>Myriangiales</taxon>
        <taxon>Elsinoaceae</taxon>
        <taxon>Sphaceloma</taxon>
    </lineage>
</organism>
<evidence type="ECO:0000256" key="1">
    <source>
        <dbReference type="SAM" id="MobiDB-lite"/>
    </source>
</evidence>
<dbReference type="GO" id="GO:0003743">
    <property type="term" value="F:translation initiation factor activity"/>
    <property type="evidence" value="ECO:0007669"/>
    <property type="project" value="UniProtKB-KW"/>
</dbReference>
<gene>
    <name evidence="2" type="ORF">CAC42_4619</name>
</gene>
<sequence length="734" mass="80342">MKKANRSGIEQLPPEVFAYIVSYVDRAETVACLSQGSRTLQILVLTNGWRAFVSRTFPSFSLQDYSSPNLAKGRNGQSKKQSNTAAVEPLWRDIAQSLLTTSRNWDCRAFQASFIQPSGDIIQLRPTQPTGETDKGPDRPPINLGSRRLFRPTPDHSPARSDSSGQSESRQALVTPKHATKWKLPSGQTMGFTPAIDSYETISDSKWLDRKEVVAYSAGSEVIVRARQMPSHGRQSNDLFNSSRWATYRPPGAKEGVDDITLVKLLGNRASTSGQHVEEILLGTAAGSLQRISARTSQAKKPFNIIHQVYNTAGRPIQAGALNQSSTPLFATILGDLSLCLFPLTSGSESHSPTISHGLPEVVEPISERRLGDDGVRAWRTTFLNPRTLAVSLGPSTAPVQIYQILPTGLSDAPMNRFTTFDRSSSEGKVSAKTVYPIEPLWDGDGRVFASGGFDGYVRVHDTRSPVIAQYLLGGMEDGPIYSLLARPNAHILAGAARHNVCKVFDLRNNRATLYQPLPQTGSTNAKQMTELLALREQPESLPAVEPIRWKYSEFCRIPGLGTARATAHTPQWFQGGSYNLYIPRQATRHEGPVYSLSSPSPFSPFVYMGLENSVVEMHIDSLYDQHRDPSMAMTTRGRYEDEQRAATKQGRRPRELAKDVLKLKSAGMRGDLIEQADLQVKDWKGEALPVPRDGQRATKGVNGADAGAGAGAGAAAGPVMHLDPRWRSTASGR</sequence>
<feature type="compositionally biased region" description="Polar residues" evidence="1">
    <location>
        <begin position="160"/>
        <end position="172"/>
    </location>
</feature>
<feature type="region of interest" description="Disordered" evidence="1">
    <location>
        <begin position="635"/>
        <end position="655"/>
    </location>
</feature>
<dbReference type="InterPro" id="IPR036322">
    <property type="entry name" value="WD40_repeat_dom_sf"/>
</dbReference>
<dbReference type="InParanoid" id="A0A2K1QNF9"/>
<dbReference type="SUPFAM" id="SSF50978">
    <property type="entry name" value="WD40 repeat-like"/>
    <property type="match status" value="1"/>
</dbReference>
<evidence type="ECO:0000313" key="3">
    <source>
        <dbReference type="Proteomes" id="UP000243797"/>
    </source>
</evidence>
<dbReference type="OrthoDB" id="1259151at2759"/>
<accession>A0A2K1QNF9</accession>
<keyword evidence="3" id="KW-1185">Reference proteome</keyword>
<feature type="region of interest" description="Disordered" evidence="1">
    <location>
        <begin position="121"/>
        <end position="187"/>
    </location>
</feature>
<protein>
    <submittedName>
        <fullName evidence="2">Eukaryotic translation initiation factor 3 subunit I</fullName>
    </submittedName>
</protein>
<keyword evidence="2" id="KW-0396">Initiation factor</keyword>
<evidence type="ECO:0000313" key="2">
    <source>
        <dbReference type="EMBL" id="PNS16655.1"/>
    </source>
</evidence>
<dbReference type="AlphaFoldDB" id="A0A2K1QNF9"/>
<feature type="region of interest" description="Disordered" evidence="1">
    <location>
        <begin position="687"/>
        <end position="734"/>
    </location>
</feature>
<dbReference type="STRING" id="2082308.A0A2K1QNF9"/>
<reference evidence="2 3" key="1">
    <citation type="submission" date="2017-06" db="EMBL/GenBank/DDBJ databases">
        <title>Draft genome sequence of a variant of Elsinoe murrayae.</title>
        <authorList>
            <person name="Cheng Q."/>
        </authorList>
    </citation>
    <scope>NUCLEOTIDE SEQUENCE [LARGE SCALE GENOMIC DNA]</scope>
    <source>
        <strain evidence="2 3">CQ-2017a</strain>
    </source>
</reference>
<dbReference type="EMBL" id="NKHZ01000055">
    <property type="protein sequence ID" value="PNS16655.1"/>
    <property type="molecule type" value="Genomic_DNA"/>
</dbReference>